<accession>A0A3N4GRS0</accession>
<gene>
    <name evidence="3" type="ORF">EF294_07695</name>
</gene>
<organism evidence="3 4">
    <name type="scientific">Gordonia oryzae</name>
    <dbReference type="NCBI Taxonomy" id="2487349"/>
    <lineage>
        <taxon>Bacteria</taxon>
        <taxon>Bacillati</taxon>
        <taxon>Actinomycetota</taxon>
        <taxon>Actinomycetes</taxon>
        <taxon>Mycobacteriales</taxon>
        <taxon>Gordoniaceae</taxon>
        <taxon>Gordonia</taxon>
    </lineage>
</organism>
<dbReference type="GO" id="GO:0006508">
    <property type="term" value="P:proteolysis"/>
    <property type="evidence" value="ECO:0007669"/>
    <property type="project" value="UniProtKB-KW"/>
</dbReference>
<dbReference type="GO" id="GO:0004175">
    <property type="term" value="F:endopeptidase activity"/>
    <property type="evidence" value="ECO:0007669"/>
    <property type="project" value="UniProtKB-ARBA"/>
</dbReference>
<keyword evidence="1" id="KW-0812">Transmembrane</keyword>
<keyword evidence="1" id="KW-1133">Transmembrane helix</keyword>
<feature type="transmembrane region" description="Helical" evidence="1">
    <location>
        <begin position="39"/>
        <end position="59"/>
    </location>
</feature>
<dbReference type="GO" id="GO:0080120">
    <property type="term" value="P:CAAX-box protein maturation"/>
    <property type="evidence" value="ECO:0007669"/>
    <property type="project" value="UniProtKB-ARBA"/>
</dbReference>
<keyword evidence="3" id="KW-0645">Protease</keyword>
<evidence type="ECO:0000259" key="2">
    <source>
        <dbReference type="Pfam" id="PF02517"/>
    </source>
</evidence>
<feature type="transmembrane region" description="Helical" evidence="1">
    <location>
        <begin position="192"/>
        <end position="219"/>
    </location>
</feature>
<keyword evidence="4" id="KW-1185">Reference proteome</keyword>
<reference evidence="3 4" key="1">
    <citation type="submission" date="2018-11" db="EMBL/GenBank/DDBJ databases">
        <title>Draft genome sequence of Gordonia sp. RS15-1S isolated from rice stems.</title>
        <authorList>
            <person name="Muangham S."/>
        </authorList>
    </citation>
    <scope>NUCLEOTIDE SEQUENCE [LARGE SCALE GENOMIC DNA]</scope>
    <source>
        <strain evidence="3 4">RS15-1S</strain>
    </source>
</reference>
<dbReference type="OrthoDB" id="4407663at2"/>
<name>A0A3N4GRS0_9ACTN</name>
<evidence type="ECO:0000313" key="4">
    <source>
        <dbReference type="Proteomes" id="UP000267536"/>
    </source>
</evidence>
<feature type="transmembrane region" description="Helical" evidence="1">
    <location>
        <begin position="65"/>
        <end position="89"/>
    </location>
</feature>
<dbReference type="Proteomes" id="UP000267536">
    <property type="component" value="Unassembled WGS sequence"/>
</dbReference>
<dbReference type="Pfam" id="PF02517">
    <property type="entry name" value="Rce1-like"/>
    <property type="match status" value="1"/>
</dbReference>
<comment type="caution">
    <text evidence="3">The sequence shown here is derived from an EMBL/GenBank/DDBJ whole genome shotgun (WGS) entry which is preliminary data.</text>
</comment>
<dbReference type="GO" id="GO:0008237">
    <property type="term" value="F:metallopeptidase activity"/>
    <property type="evidence" value="ECO:0007669"/>
    <property type="project" value="UniProtKB-KW"/>
</dbReference>
<evidence type="ECO:0000256" key="1">
    <source>
        <dbReference type="SAM" id="Phobius"/>
    </source>
</evidence>
<evidence type="ECO:0000313" key="3">
    <source>
        <dbReference type="EMBL" id="RPA63386.1"/>
    </source>
</evidence>
<proteinExistence type="predicted"/>
<sequence length="250" mass="26129">MDSPTQSPVQHRRAIAELIDELRTDRNGDLPARQTRRRWIVGVTLVIGAILLGFSLSATPGDNRFYPLTVALGVVWVVGGFLAGPVPAGSFPAIGRHSVNGVPTHPHRNAVLLGMTVGLVVGACFVVGAFGTRLIPPFNDLINRVLAYADSGSIVAIAAITLGNGAAEELFFRGAVYTAARPWHPLVLSTGIYVVVTMASGNVMLGFAGVILGAVCAVLRRATGGVLAPLCTHVVWSVIVLFALPPIVGV</sequence>
<feature type="transmembrane region" description="Helical" evidence="1">
    <location>
        <begin position="226"/>
        <end position="248"/>
    </location>
</feature>
<protein>
    <submittedName>
        <fullName evidence="3">CPBP family intramembrane metalloprotease</fullName>
    </submittedName>
</protein>
<dbReference type="InterPro" id="IPR003675">
    <property type="entry name" value="Rce1/LyrA-like_dom"/>
</dbReference>
<keyword evidence="3" id="KW-0482">Metalloprotease</keyword>
<dbReference type="EMBL" id="RKMH01000005">
    <property type="protein sequence ID" value="RPA63386.1"/>
    <property type="molecule type" value="Genomic_DNA"/>
</dbReference>
<dbReference type="RefSeq" id="WP_123927692.1">
    <property type="nucleotide sequence ID" value="NZ_JBPSDP010000001.1"/>
</dbReference>
<keyword evidence="3" id="KW-0378">Hydrolase</keyword>
<keyword evidence="1" id="KW-0472">Membrane</keyword>
<feature type="transmembrane region" description="Helical" evidence="1">
    <location>
        <begin position="110"/>
        <end position="131"/>
    </location>
</feature>
<dbReference type="AlphaFoldDB" id="A0A3N4GRS0"/>
<feature type="domain" description="CAAX prenyl protease 2/Lysostaphin resistance protein A-like" evidence="2">
    <location>
        <begin position="153"/>
        <end position="238"/>
    </location>
</feature>